<dbReference type="EMBL" id="JAKGTI010000001">
    <property type="protein sequence ID" value="MCF4097827.1"/>
    <property type="molecule type" value="Genomic_DNA"/>
</dbReference>
<proteinExistence type="predicted"/>
<dbReference type="Proteomes" id="UP001201217">
    <property type="component" value="Unassembled WGS sequence"/>
</dbReference>
<dbReference type="PANTHER" id="PTHR39337:SF1">
    <property type="entry name" value="BLR5642 PROTEIN"/>
    <property type="match status" value="1"/>
</dbReference>
<dbReference type="RefSeq" id="WP_236113372.1">
    <property type="nucleotide sequence ID" value="NZ_JAKGTI010000001.1"/>
</dbReference>
<keyword evidence="2" id="KW-1185">Reference proteome</keyword>
<name>A0ABS9E4N4_9HYPH</name>
<accession>A0ABS9E4N4</accession>
<evidence type="ECO:0000313" key="1">
    <source>
        <dbReference type="EMBL" id="MCF4097827.1"/>
    </source>
</evidence>
<reference evidence="1 2" key="1">
    <citation type="submission" date="2022-01" db="EMBL/GenBank/DDBJ databases">
        <title>Maritalea mediterranea sp. nov., isolated from marine plastic residues from the Malva-rosa beach (Valencia, Spain).</title>
        <authorList>
            <person name="Vidal-Verdu A."/>
            <person name="Molina-Menor E."/>
            <person name="Pascual J."/>
            <person name="Pereto J."/>
            <person name="Porcar M."/>
        </authorList>
    </citation>
    <scope>NUCLEOTIDE SEQUENCE [LARGE SCALE GENOMIC DNA]</scope>
    <source>
        <strain evidence="1 2">P4.10X</strain>
    </source>
</reference>
<dbReference type="Pfam" id="PF04343">
    <property type="entry name" value="DUF488"/>
    <property type="match status" value="1"/>
</dbReference>
<protein>
    <submittedName>
        <fullName evidence="1">DUF488 domain-containing protein</fullName>
    </submittedName>
</protein>
<sequence length="304" mass="35123">MNDVKRIKLFNRQKLLLALLKAFGGELKNVDFQKYLFLFTRICEQEKSFDFVPYRYGCFSFQSYADRRKLKELGVLEGDSWKLSKGIDDVHIDIDESVSNKVNLFADRYRGISGKDLIREVYKKYPYYAINSEIADEVLNPAQLLEVQKMQPSVDGDEKVLFTIGYEGGSIDNYLNRLVAKGVSLLIDVRKNPISRKYGFSKRTLSDAVSKLGVDYLHIPELGINSVDRKSLNNIDDYKKLFDKYEKEVLFYADTEVKFILEKLNTRKRVAVTCFEADHCMCHRSRVANSVVAASNYEVVLRHI</sequence>
<dbReference type="InterPro" id="IPR007438">
    <property type="entry name" value="DUF488"/>
</dbReference>
<comment type="caution">
    <text evidence="1">The sequence shown here is derived from an EMBL/GenBank/DDBJ whole genome shotgun (WGS) entry which is preliminary data.</text>
</comment>
<gene>
    <name evidence="1" type="ORF">L1I42_04925</name>
</gene>
<dbReference type="PANTHER" id="PTHR39337">
    <property type="entry name" value="BLR5642 PROTEIN"/>
    <property type="match status" value="1"/>
</dbReference>
<evidence type="ECO:0000313" key="2">
    <source>
        <dbReference type="Proteomes" id="UP001201217"/>
    </source>
</evidence>
<organism evidence="1 2">
    <name type="scientific">Maritalea mediterranea</name>
    <dbReference type="NCBI Taxonomy" id="2909667"/>
    <lineage>
        <taxon>Bacteria</taxon>
        <taxon>Pseudomonadati</taxon>
        <taxon>Pseudomonadota</taxon>
        <taxon>Alphaproteobacteria</taxon>
        <taxon>Hyphomicrobiales</taxon>
        <taxon>Devosiaceae</taxon>
        <taxon>Maritalea</taxon>
    </lineage>
</organism>